<evidence type="ECO:0000313" key="3">
    <source>
        <dbReference type="Proteomes" id="UP000001593"/>
    </source>
</evidence>
<accession>A7REZ0</accession>
<organism evidence="2 3">
    <name type="scientific">Nematostella vectensis</name>
    <name type="common">Starlet sea anemone</name>
    <dbReference type="NCBI Taxonomy" id="45351"/>
    <lineage>
        <taxon>Eukaryota</taxon>
        <taxon>Metazoa</taxon>
        <taxon>Cnidaria</taxon>
        <taxon>Anthozoa</taxon>
        <taxon>Hexacorallia</taxon>
        <taxon>Actiniaria</taxon>
        <taxon>Edwardsiidae</taxon>
        <taxon>Nematostella</taxon>
    </lineage>
</organism>
<feature type="transmembrane region" description="Helical" evidence="1">
    <location>
        <begin position="292"/>
        <end position="320"/>
    </location>
</feature>
<name>A7REZ0_NEMVE</name>
<feature type="transmembrane region" description="Helical" evidence="1">
    <location>
        <begin position="249"/>
        <end position="272"/>
    </location>
</feature>
<feature type="transmembrane region" description="Helical" evidence="1">
    <location>
        <begin position="367"/>
        <end position="388"/>
    </location>
</feature>
<feature type="transmembrane region" description="Helical" evidence="1">
    <location>
        <begin position="162"/>
        <end position="181"/>
    </location>
</feature>
<dbReference type="HOGENOM" id="CLU_536706_0_0_1"/>
<keyword evidence="1" id="KW-1133">Transmembrane helix</keyword>
<keyword evidence="3" id="KW-1185">Reference proteome</keyword>
<feature type="transmembrane region" description="Helical" evidence="1">
    <location>
        <begin position="80"/>
        <end position="98"/>
    </location>
</feature>
<sequence length="508" mass="58642">MGKEKCQTCGKTQTKTSLGNLRYRYHSKHCTEYLSRTHRNSFFHVLLIITRATSFLGIMPRMYDSIKIPILPKHSSDWPYIFWFYLKSLGLFNSGVLVQPAKCSRCAYAHKHRSHHQMYVQTEPCKVCDSLRWNHLGVSTEIHDSDIASSWFNQCGSRPVSLLWLLIITVITALDIAYISHRYRDSSNDIVTTLSLIGSKLLLFIAPLTCFISVLHSMWPRGLPGNWANAVDIDFIIGRLRCVNMKRKMYSGIFIFTISLILLTVECVRLAAPFFDKSLVSDIQVNCTHKANTAIFCFDVFLTIEGYINFGGLVYIVYLLRCSYESEVKLVVKFLRQNIDDVDVCRARLAETFDAFHAFREFSSGFIALYLIVCTVCILLELHVWIVHTEPLAPFQYEHTVLLIFFLLMPIMAIGNVDCDYIWNRLLRKISRERITAEEESWNKVMQFLQEQKPGNRPWQAVLAFVLSTIAIFSAIQFRLWTNNQKVISVFIKGNDTLELLSQLRGQF</sequence>
<feature type="transmembrane region" description="Helical" evidence="1">
    <location>
        <begin position="461"/>
        <end position="481"/>
    </location>
</feature>
<feature type="transmembrane region" description="Helical" evidence="1">
    <location>
        <begin position="201"/>
        <end position="219"/>
    </location>
</feature>
<gene>
    <name evidence="2" type="ORF">NEMVEDRAFT_v1g237756</name>
</gene>
<evidence type="ECO:0000256" key="1">
    <source>
        <dbReference type="SAM" id="Phobius"/>
    </source>
</evidence>
<keyword evidence="1" id="KW-0472">Membrane</keyword>
<protein>
    <recommendedName>
        <fullName evidence="4">Gustatory receptor</fullName>
    </recommendedName>
</protein>
<dbReference type="eggNOG" id="ENOG502SZJY">
    <property type="taxonomic scope" value="Eukaryota"/>
</dbReference>
<feature type="transmembrane region" description="Helical" evidence="1">
    <location>
        <begin position="400"/>
        <end position="423"/>
    </location>
</feature>
<feature type="transmembrane region" description="Helical" evidence="1">
    <location>
        <begin position="42"/>
        <end position="60"/>
    </location>
</feature>
<evidence type="ECO:0008006" key="4">
    <source>
        <dbReference type="Google" id="ProtNLM"/>
    </source>
</evidence>
<evidence type="ECO:0000313" key="2">
    <source>
        <dbReference type="EMBL" id="EDO49994.1"/>
    </source>
</evidence>
<dbReference type="AlphaFoldDB" id="A7REZ0"/>
<dbReference type="OMA" id="LLELHVW"/>
<proteinExistence type="predicted"/>
<reference evidence="2 3" key="1">
    <citation type="journal article" date="2007" name="Science">
        <title>Sea anemone genome reveals ancestral eumetazoan gene repertoire and genomic organization.</title>
        <authorList>
            <person name="Putnam N.H."/>
            <person name="Srivastava M."/>
            <person name="Hellsten U."/>
            <person name="Dirks B."/>
            <person name="Chapman J."/>
            <person name="Salamov A."/>
            <person name="Terry A."/>
            <person name="Shapiro H."/>
            <person name="Lindquist E."/>
            <person name="Kapitonov V.V."/>
            <person name="Jurka J."/>
            <person name="Genikhovich G."/>
            <person name="Grigoriev I.V."/>
            <person name="Lucas S.M."/>
            <person name="Steele R.E."/>
            <person name="Finnerty J.R."/>
            <person name="Technau U."/>
            <person name="Martindale M.Q."/>
            <person name="Rokhsar D.S."/>
        </authorList>
    </citation>
    <scope>NUCLEOTIDE SEQUENCE [LARGE SCALE GENOMIC DNA]</scope>
    <source>
        <strain evidence="3">CH2 X CH6</strain>
    </source>
</reference>
<dbReference type="EMBL" id="DS469507">
    <property type="protein sequence ID" value="EDO49994.1"/>
    <property type="molecule type" value="Genomic_DNA"/>
</dbReference>
<keyword evidence="1" id="KW-0812">Transmembrane</keyword>
<dbReference type="Proteomes" id="UP000001593">
    <property type="component" value="Unassembled WGS sequence"/>
</dbReference>
<dbReference type="InParanoid" id="A7REZ0"/>